<dbReference type="EMBL" id="DWYS01000149">
    <property type="protein sequence ID" value="HJB08701.1"/>
    <property type="molecule type" value="Genomic_DNA"/>
</dbReference>
<reference evidence="2" key="1">
    <citation type="journal article" date="2021" name="PeerJ">
        <title>Extensive microbial diversity within the chicken gut microbiome revealed by metagenomics and culture.</title>
        <authorList>
            <person name="Gilroy R."/>
            <person name="Ravi A."/>
            <person name="Getino M."/>
            <person name="Pursley I."/>
            <person name="Horton D.L."/>
            <person name="Alikhan N.F."/>
            <person name="Baker D."/>
            <person name="Gharbi K."/>
            <person name="Hall N."/>
            <person name="Watson M."/>
            <person name="Adriaenssens E.M."/>
            <person name="Foster-Nyarko E."/>
            <person name="Jarju S."/>
            <person name="Secka A."/>
            <person name="Antonio M."/>
            <person name="Oren A."/>
            <person name="Chaudhuri R.R."/>
            <person name="La Ragione R."/>
            <person name="Hildebrand F."/>
            <person name="Pallen M.J."/>
        </authorList>
    </citation>
    <scope>NUCLEOTIDE SEQUENCE</scope>
    <source>
        <strain evidence="2">CHK188-4685</strain>
    </source>
</reference>
<dbReference type="Gene3D" id="3.20.20.80">
    <property type="entry name" value="Glycosidases"/>
    <property type="match status" value="1"/>
</dbReference>
<dbReference type="InterPro" id="IPR017853">
    <property type="entry name" value="GH"/>
</dbReference>
<dbReference type="Pfam" id="PF13200">
    <property type="entry name" value="DUF4015"/>
    <property type="match status" value="1"/>
</dbReference>
<sequence length="399" mass="44287">MRRWMAAVCAGLIIGLVGCARYEPVGAFEEEPETLAETETENGVSAAEEEMAAEEEPEPIAINAAVRPEPVKVRGIYVSTYVAGTGGRMDEILEQMEGTGLNAVVIDLKDDEGRITCSVDSPLAQEIGAARVLIQDMTGLIGKLKERGIYPIARVVAFRDPYLAEQKPEWSLHMTDGSIYRDGNGLAWVNPYRQEVWDYLVEVGKTAGKLGFEEVQFDYVRFSVDSEVEEVVFDPEDTQGRSRTEAIGQFMDYAYGELAGEGLYVSADVFGTIIRSNQDAQAVGQDYREMAGKADYICPMIYPSHYGDGSFGIEHPDMQPYDTVYQALLGSREALEDAEEGGRQAVVRPWLQDFTASYLNHYIDYGDEEVRAQIQAVYDAGYEEWLLWDAGVSYHFGGV</sequence>
<organism evidence="2 3">
    <name type="scientific">Candidatus Enterocloster faecavium</name>
    <dbReference type="NCBI Taxonomy" id="2838560"/>
    <lineage>
        <taxon>Bacteria</taxon>
        <taxon>Bacillati</taxon>
        <taxon>Bacillota</taxon>
        <taxon>Clostridia</taxon>
        <taxon>Lachnospirales</taxon>
        <taxon>Lachnospiraceae</taxon>
        <taxon>Enterocloster</taxon>
    </lineage>
</organism>
<dbReference type="GO" id="GO:0016787">
    <property type="term" value="F:hydrolase activity"/>
    <property type="evidence" value="ECO:0007669"/>
    <property type="project" value="UniProtKB-KW"/>
</dbReference>
<gene>
    <name evidence="2" type="ORF">H9716_12700</name>
</gene>
<dbReference type="AlphaFoldDB" id="A0A9D2LA66"/>
<proteinExistence type="predicted"/>
<keyword evidence="2" id="KW-0378">Hydrolase</keyword>
<reference evidence="2" key="2">
    <citation type="submission" date="2021-04" db="EMBL/GenBank/DDBJ databases">
        <authorList>
            <person name="Gilroy R."/>
        </authorList>
    </citation>
    <scope>NUCLEOTIDE SEQUENCE</scope>
    <source>
        <strain evidence="2">CHK188-4685</strain>
    </source>
</reference>
<dbReference type="SUPFAM" id="SSF51445">
    <property type="entry name" value="(Trans)glycosidases"/>
    <property type="match status" value="1"/>
</dbReference>
<dbReference type="Proteomes" id="UP000886804">
    <property type="component" value="Unassembled WGS sequence"/>
</dbReference>
<dbReference type="InterPro" id="IPR025275">
    <property type="entry name" value="DUF4015"/>
</dbReference>
<protein>
    <submittedName>
        <fullName evidence="2">Glycoside hydrolase</fullName>
    </submittedName>
</protein>
<evidence type="ECO:0000313" key="3">
    <source>
        <dbReference type="Proteomes" id="UP000886804"/>
    </source>
</evidence>
<dbReference type="PROSITE" id="PS51257">
    <property type="entry name" value="PROKAR_LIPOPROTEIN"/>
    <property type="match status" value="1"/>
</dbReference>
<evidence type="ECO:0000313" key="2">
    <source>
        <dbReference type="EMBL" id="HJB08701.1"/>
    </source>
</evidence>
<comment type="caution">
    <text evidence="2">The sequence shown here is derived from an EMBL/GenBank/DDBJ whole genome shotgun (WGS) entry which is preliminary data.</text>
</comment>
<feature type="domain" description="DUF4015" evidence="1">
    <location>
        <begin position="75"/>
        <end position="394"/>
    </location>
</feature>
<accession>A0A9D2LA66</accession>
<evidence type="ECO:0000259" key="1">
    <source>
        <dbReference type="Pfam" id="PF13200"/>
    </source>
</evidence>
<name>A0A9D2LA66_9FIRM</name>